<dbReference type="InterPro" id="IPR001940">
    <property type="entry name" value="Peptidase_S1C"/>
</dbReference>
<evidence type="ECO:0000256" key="1">
    <source>
        <dbReference type="ARBA" id="ARBA00022670"/>
    </source>
</evidence>
<dbReference type="Proteomes" id="UP001409585">
    <property type="component" value="Unassembled WGS sequence"/>
</dbReference>
<feature type="domain" description="PDZ" evidence="6">
    <location>
        <begin position="241"/>
        <end position="296"/>
    </location>
</feature>
<reference evidence="8" key="1">
    <citation type="journal article" date="2019" name="Int. J. Syst. Evol. Microbiol.">
        <title>The Global Catalogue of Microorganisms (GCM) 10K type strain sequencing project: providing services to taxonomists for standard genome sequencing and annotation.</title>
        <authorList>
            <consortium name="The Broad Institute Genomics Platform"/>
            <consortium name="The Broad Institute Genome Sequencing Center for Infectious Disease"/>
            <person name="Wu L."/>
            <person name="Ma J."/>
        </authorList>
    </citation>
    <scope>NUCLEOTIDE SEQUENCE [LARGE SCALE GENOMIC DNA]</scope>
    <source>
        <strain evidence="8">JCM 19134</strain>
    </source>
</reference>
<dbReference type="InterPro" id="IPR001478">
    <property type="entry name" value="PDZ"/>
</dbReference>
<keyword evidence="1 7" id="KW-0645">Protease</keyword>
<dbReference type="PANTHER" id="PTHR45980">
    <property type="match status" value="1"/>
</dbReference>
<dbReference type="InterPro" id="IPR036034">
    <property type="entry name" value="PDZ_sf"/>
</dbReference>
<feature type="region of interest" description="Disordered" evidence="4">
    <location>
        <begin position="511"/>
        <end position="536"/>
    </location>
</feature>
<sequence>MPQCNTGLSRLPSFILGLLLLSTSLAATANPESTLQRTKQAVIKIHTTRAAPDYFTPWRLLNLEQTSGSGAVISGQRILTNAHVIADARYLQVQKHNDPKKYLAEVAFVSHEADLAILTVDDKHFFDDLNPLSIGKLPAALTEVSVFGYPFGGQSLSITKGVLSRVEHQRYAHAGSYLLAGQIDAAINPGNSGGPVLVDNQIVGVVMQANAGARAENQGYFVPPSVIEHVLKDAEDNHFDGVPEIGFLTQSLESPATKRAYRLAENDSGALVTKVFADGPAAHKLQVDDVILAINGHVIADDQTIDLAADLRTDFKYVVDNLHPGDAVSLAVKRDGVALDIALTAAQQNKNRSLVQALQYDQQPRYMVYAGVVFVPLNMNLIRRWGRDWHSQAPIDFLHWRGQWASPEQRELVVALKVLAADVNLGYHNWTNWTIQQVNGEAITDFDHFAELIYSFDGDFIQLGDNKGYKMVLDHAQALAAEDAIKQLYGLPASHSVGLFDRIANRTPETPMAITSDNTAQNNNGDTIEMPPPAVD</sequence>
<evidence type="ECO:0000313" key="7">
    <source>
        <dbReference type="EMBL" id="GAA4942715.1"/>
    </source>
</evidence>
<evidence type="ECO:0000256" key="4">
    <source>
        <dbReference type="SAM" id="MobiDB-lite"/>
    </source>
</evidence>
<dbReference type="GO" id="GO:0006508">
    <property type="term" value="P:proteolysis"/>
    <property type="evidence" value="ECO:0007669"/>
    <property type="project" value="UniProtKB-KW"/>
</dbReference>
<dbReference type="EMBL" id="BAABLX010000016">
    <property type="protein sequence ID" value="GAA4942715.1"/>
    <property type="molecule type" value="Genomic_DNA"/>
</dbReference>
<dbReference type="SUPFAM" id="SSF50494">
    <property type="entry name" value="Trypsin-like serine proteases"/>
    <property type="match status" value="1"/>
</dbReference>
<accession>A0AAV3U203</accession>
<evidence type="ECO:0000256" key="2">
    <source>
        <dbReference type="ARBA" id="ARBA00022801"/>
    </source>
</evidence>
<dbReference type="Gene3D" id="3.20.190.20">
    <property type="match status" value="1"/>
</dbReference>
<organism evidence="7 8">
    <name type="scientific">Halioxenophilus aromaticivorans</name>
    <dbReference type="NCBI Taxonomy" id="1306992"/>
    <lineage>
        <taxon>Bacteria</taxon>
        <taxon>Pseudomonadati</taxon>
        <taxon>Pseudomonadota</taxon>
        <taxon>Gammaproteobacteria</taxon>
        <taxon>Alteromonadales</taxon>
        <taxon>Alteromonadaceae</taxon>
        <taxon>Halioxenophilus</taxon>
    </lineage>
</organism>
<keyword evidence="8" id="KW-1185">Reference proteome</keyword>
<dbReference type="Gene3D" id="2.40.10.10">
    <property type="entry name" value="Trypsin-like serine proteases"/>
    <property type="match status" value="2"/>
</dbReference>
<dbReference type="Pfam" id="PF13365">
    <property type="entry name" value="Trypsin_2"/>
    <property type="match status" value="1"/>
</dbReference>
<name>A0AAV3U203_9ALTE</name>
<feature type="signal peptide" evidence="5">
    <location>
        <begin position="1"/>
        <end position="29"/>
    </location>
</feature>
<feature type="compositionally biased region" description="Polar residues" evidence="4">
    <location>
        <begin position="513"/>
        <end position="526"/>
    </location>
</feature>
<dbReference type="SUPFAM" id="SSF50156">
    <property type="entry name" value="PDZ domain-like"/>
    <property type="match status" value="1"/>
</dbReference>
<gene>
    <name evidence="7" type="ORF">GCM10025791_21620</name>
</gene>
<dbReference type="Gene3D" id="2.30.42.10">
    <property type="match status" value="1"/>
</dbReference>
<feature type="chain" id="PRO_5043629531" evidence="5">
    <location>
        <begin position="30"/>
        <end position="536"/>
    </location>
</feature>
<evidence type="ECO:0000256" key="3">
    <source>
        <dbReference type="ARBA" id="ARBA00022825"/>
    </source>
</evidence>
<dbReference type="AlphaFoldDB" id="A0AAV3U203"/>
<dbReference type="SMART" id="SM00228">
    <property type="entry name" value="PDZ"/>
    <property type="match status" value="1"/>
</dbReference>
<keyword evidence="5" id="KW-0732">Signal</keyword>
<evidence type="ECO:0000256" key="5">
    <source>
        <dbReference type="SAM" id="SignalP"/>
    </source>
</evidence>
<evidence type="ECO:0000259" key="6">
    <source>
        <dbReference type="PROSITE" id="PS50106"/>
    </source>
</evidence>
<dbReference type="GO" id="GO:0004252">
    <property type="term" value="F:serine-type endopeptidase activity"/>
    <property type="evidence" value="ECO:0007669"/>
    <property type="project" value="InterPro"/>
</dbReference>
<dbReference type="InterPro" id="IPR043504">
    <property type="entry name" value="Peptidase_S1_PA_chymotrypsin"/>
</dbReference>
<proteinExistence type="predicted"/>
<evidence type="ECO:0000313" key="8">
    <source>
        <dbReference type="Proteomes" id="UP001409585"/>
    </source>
</evidence>
<comment type="caution">
    <text evidence="7">The sequence shown here is derived from an EMBL/GenBank/DDBJ whole genome shotgun (WGS) entry which is preliminary data.</text>
</comment>
<keyword evidence="2" id="KW-0378">Hydrolase</keyword>
<dbReference type="InterPro" id="IPR009003">
    <property type="entry name" value="Peptidase_S1_PA"/>
</dbReference>
<protein>
    <submittedName>
        <fullName evidence="7">S1C family serine protease</fullName>
    </submittedName>
</protein>
<dbReference type="InterPro" id="IPR046449">
    <property type="entry name" value="DEGP_PDZ_sf"/>
</dbReference>
<dbReference type="RefSeq" id="WP_345421498.1">
    <property type="nucleotide sequence ID" value="NZ_AP031496.1"/>
</dbReference>
<dbReference type="Pfam" id="PF13180">
    <property type="entry name" value="PDZ_2"/>
    <property type="match status" value="1"/>
</dbReference>
<keyword evidence="3" id="KW-0720">Serine protease</keyword>
<dbReference type="InterPro" id="IPR041517">
    <property type="entry name" value="DEGP_PDZ"/>
</dbReference>
<dbReference type="PRINTS" id="PR00834">
    <property type="entry name" value="PROTEASES2C"/>
</dbReference>
<dbReference type="PANTHER" id="PTHR45980:SF9">
    <property type="entry name" value="PROTEASE DO-LIKE 10, MITOCHONDRIAL-RELATED"/>
    <property type="match status" value="1"/>
</dbReference>
<dbReference type="Pfam" id="PF17815">
    <property type="entry name" value="PDZ_3"/>
    <property type="match status" value="1"/>
</dbReference>
<dbReference type="PROSITE" id="PS50106">
    <property type="entry name" value="PDZ"/>
    <property type="match status" value="1"/>
</dbReference>